<dbReference type="EC" id="3.6.5.5" evidence="1"/>
<reference evidence="2" key="1">
    <citation type="journal article" date="2022" name="Nat. Commun.">
        <title>Chromosome evolution and the genetic basis of agronomically important traits in greater yam.</title>
        <authorList>
            <person name="Bredeson J.V."/>
            <person name="Lyons J.B."/>
            <person name="Oniyinde I.O."/>
            <person name="Okereke N.R."/>
            <person name="Kolade O."/>
            <person name="Nnabue I."/>
            <person name="Nwadili C.O."/>
            <person name="Hribova E."/>
            <person name="Parker M."/>
            <person name="Nwogha J."/>
            <person name="Shu S."/>
            <person name="Carlson J."/>
            <person name="Kariba R."/>
            <person name="Muthemba S."/>
            <person name="Knop K."/>
            <person name="Barton G.J."/>
            <person name="Sherwood A.V."/>
            <person name="Lopez-Montes A."/>
            <person name="Asiedu R."/>
            <person name="Jamnadass R."/>
            <person name="Muchugi A."/>
            <person name="Goodstein D."/>
            <person name="Egesi C.N."/>
            <person name="Featherston J."/>
            <person name="Asfaw A."/>
            <person name="Simpson G.G."/>
            <person name="Dolezel J."/>
            <person name="Hendre P.S."/>
            <person name="Van Deynze A."/>
            <person name="Kumar P.L."/>
            <person name="Obidiegwu J.E."/>
            <person name="Bhattacharjee R."/>
            <person name="Rokhsar D.S."/>
        </authorList>
    </citation>
    <scope>NUCLEOTIDE SEQUENCE [LARGE SCALE GENOMIC DNA]</scope>
    <source>
        <strain evidence="2">cv. TDa95/00328</strain>
    </source>
</reference>
<protein>
    <submittedName>
        <fullName evidence="1">Dynamin GTPase protein</fullName>
        <ecNumber evidence="1">3.6.5.5</ecNumber>
    </submittedName>
</protein>
<comment type="caution">
    <text evidence="1">The sequence shown here is derived from an EMBL/GenBank/DDBJ whole genome shotgun (WGS) entry which is preliminary data.</text>
</comment>
<organism evidence="1 2">
    <name type="scientific">Dioscorea alata</name>
    <name type="common">Purple yam</name>
    <dbReference type="NCBI Taxonomy" id="55571"/>
    <lineage>
        <taxon>Eukaryota</taxon>
        <taxon>Viridiplantae</taxon>
        <taxon>Streptophyta</taxon>
        <taxon>Embryophyta</taxon>
        <taxon>Tracheophyta</taxon>
        <taxon>Spermatophyta</taxon>
        <taxon>Magnoliopsida</taxon>
        <taxon>Liliopsida</taxon>
        <taxon>Dioscoreales</taxon>
        <taxon>Dioscoreaceae</taxon>
        <taxon>Dioscorea</taxon>
    </lineage>
</organism>
<name>A0ACB7TU72_DIOAL</name>
<accession>A0ACB7TU72</accession>
<evidence type="ECO:0000313" key="1">
    <source>
        <dbReference type="EMBL" id="KAH7651366.1"/>
    </source>
</evidence>
<dbReference type="EMBL" id="CM037030">
    <property type="protein sequence ID" value="KAH7651366.1"/>
    <property type="molecule type" value="Genomic_DNA"/>
</dbReference>
<sequence>MDPIRSKLALQLLVLFLTIISFNVVVLGVASKHPSPKHPSPPPAPVPAIPAPFPVPPALPPTIITPSPPPPPPFSVVSTNIKPSPPPPPPFSVPPIGKLLISVEGVVYCQYCKFPGYDKVLNASPLRGALAKLVCYNKEKRGVVVTTKTDRKGYFLIQSYKLSGFQARSCKVVVTSRLKVCSKLVHPGLPLRFEKVVHMGKTKVALFTAGFFEFAPPYGTKCNL</sequence>
<evidence type="ECO:0000313" key="2">
    <source>
        <dbReference type="Proteomes" id="UP000827976"/>
    </source>
</evidence>
<proteinExistence type="predicted"/>
<keyword evidence="1" id="KW-0378">Hydrolase</keyword>
<keyword evidence="2" id="KW-1185">Reference proteome</keyword>
<dbReference type="Proteomes" id="UP000827976">
    <property type="component" value="Chromosome 20"/>
</dbReference>
<gene>
    <name evidence="1" type="ORF">IHE45_20G052300</name>
</gene>